<gene>
    <name evidence="8" type="ORF">ACFFRE_09585</name>
</gene>
<evidence type="ECO:0000256" key="1">
    <source>
        <dbReference type="ARBA" id="ARBA00004651"/>
    </source>
</evidence>
<feature type="transmembrane region" description="Helical" evidence="7">
    <location>
        <begin position="27"/>
        <end position="50"/>
    </location>
</feature>
<dbReference type="Pfam" id="PF09678">
    <property type="entry name" value="Caa3_CtaG"/>
    <property type="match status" value="1"/>
</dbReference>
<evidence type="ECO:0000256" key="2">
    <source>
        <dbReference type="ARBA" id="ARBA00022475"/>
    </source>
</evidence>
<feature type="transmembrane region" description="Helical" evidence="7">
    <location>
        <begin position="248"/>
        <end position="270"/>
    </location>
</feature>
<sequence length="345" mass="37504">MPHAPSLPPFGLRAIWLVLSRVSTGPWTVFTLAVELGLLGWYLSAVQRLARRGRRWPRYRTLAFVGGLAMLALAWQTGVPVYAGSVFTVHIIQHLALMIAAPALLALAAPVTLLMQTVQRATKVRLLRVLRAKPTRYVVHPLTAGLGNYGIMFWFFLDGGITLAMAHPALMDLVNVGFLFFGCLTWWPVLSPDFIGGRRYHPLVRVVLGVIGMPFDSVLAITLMMGGATQSIAPTLYSVGSVQTGAEVFWILSMLLVGLAVIPPTAKLLASEQRSSGRQLRQLVEHQQLAPVSERGWWQGSVQVDAEGLITVPWATEDELRSDAGRRPGLPGVPGPAPGRQATDA</sequence>
<keyword evidence="4 7" id="KW-1133">Transmembrane helix</keyword>
<feature type="transmembrane region" description="Helical" evidence="7">
    <location>
        <begin position="137"/>
        <end position="157"/>
    </location>
</feature>
<feature type="region of interest" description="Disordered" evidence="6">
    <location>
        <begin position="320"/>
        <end position="345"/>
    </location>
</feature>
<evidence type="ECO:0000256" key="5">
    <source>
        <dbReference type="ARBA" id="ARBA00023136"/>
    </source>
</evidence>
<feature type="transmembrane region" description="Helical" evidence="7">
    <location>
        <begin position="62"/>
        <end position="83"/>
    </location>
</feature>
<feature type="transmembrane region" description="Helical" evidence="7">
    <location>
        <begin position="95"/>
        <end position="116"/>
    </location>
</feature>
<evidence type="ECO:0000256" key="4">
    <source>
        <dbReference type="ARBA" id="ARBA00022989"/>
    </source>
</evidence>
<organism evidence="8 9">
    <name type="scientific">Aciditerrimonas ferrireducens</name>
    <dbReference type="NCBI Taxonomy" id="667306"/>
    <lineage>
        <taxon>Bacteria</taxon>
        <taxon>Bacillati</taxon>
        <taxon>Actinomycetota</taxon>
        <taxon>Acidimicrobiia</taxon>
        <taxon>Acidimicrobiales</taxon>
        <taxon>Acidimicrobiaceae</taxon>
        <taxon>Aciditerrimonas</taxon>
    </lineage>
</organism>
<proteinExistence type="predicted"/>
<feature type="transmembrane region" description="Helical" evidence="7">
    <location>
        <begin position="169"/>
        <end position="190"/>
    </location>
</feature>
<dbReference type="Proteomes" id="UP001589788">
    <property type="component" value="Unassembled WGS sequence"/>
</dbReference>
<evidence type="ECO:0000256" key="6">
    <source>
        <dbReference type="SAM" id="MobiDB-lite"/>
    </source>
</evidence>
<dbReference type="RefSeq" id="WP_248105937.1">
    <property type="nucleotide sequence ID" value="NZ_JAKHEX010000004.1"/>
</dbReference>
<comment type="caution">
    <text evidence="8">The sequence shown here is derived from an EMBL/GenBank/DDBJ whole genome shotgun (WGS) entry which is preliminary data.</text>
</comment>
<keyword evidence="9" id="KW-1185">Reference proteome</keyword>
<keyword evidence="5 7" id="KW-0472">Membrane</keyword>
<dbReference type="InterPro" id="IPR019108">
    <property type="entry name" value="Caa3_assmbl_CtaG-rel"/>
</dbReference>
<keyword evidence="3 7" id="KW-0812">Transmembrane</keyword>
<name>A0ABV6C824_9ACTN</name>
<feature type="transmembrane region" description="Helical" evidence="7">
    <location>
        <begin position="202"/>
        <end position="228"/>
    </location>
</feature>
<accession>A0ABV6C824</accession>
<evidence type="ECO:0000313" key="8">
    <source>
        <dbReference type="EMBL" id="MFC0082392.1"/>
    </source>
</evidence>
<evidence type="ECO:0000256" key="3">
    <source>
        <dbReference type="ARBA" id="ARBA00022692"/>
    </source>
</evidence>
<protein>
    <submittedName>
        <fullName evidence="8">Cytochrome c oxidase assembly protein</fullName>
    </submittedName>
</protein>
<keyword evidence="2" id="KW-1003">Cell membrane</keyword>
<dbReference type="EMBL" id="JBHLYQ010000096">
    <property type="protein sequence ID" value="MFC0082392.1"/>
    <property type="molecule type" value="Genomic_DNA"/>
</dbReference>
<comment type="subcellular location">
    <subcellularLocation>
        <location evidence="1">Cell membrane</location>
        <topology evidence="1">Multi-pass membrane protein</topology>
    </subcellularLocation>
</comment>
<evidence type="ECO:0000256" key="7">
    <source>
        <dbReference type="SAM" id="Phobius"/>
    </source>
</evidence>
<evidence type="ECO:0000313" key="9">
    <source>
        <dbReference type="Proteomes" id="UP001589788"/>
    </source>
</evidence>
<reference evidence="8 9" key="1">
    <citation type="submission" date="2024-09" db="EMBL/GenBank/DDBJ databases">
        <authorList>
            <person name="Sun Q."/>
            <person name="Mori K."/>
        </authorList>
    </citation>
    <scope>NUCLEOTIDE SEQUENCE [LARGE SCALE GENOMIC DNA]</scope>
    <source>
        <strain evidence="8 9">JCM 15389</strain>
    </source>
</reference>